<dbReference type="Proteomes" id="UP000093508">
    <property type="component" value="Unassembled WGS sequence"/>
</dbReference>
<evidence type="ECO:0000313" key="5">
    <source>
        <dbReference type="Proteomes" id="UP000184069"/>
    </source>
</evidence>
<gene>
    <name evidence="2" type="ORF">BBH99_09525</name>
    <name evidence="3" type="ORF">SAMN05444407_105277</name>
</gene>
<sequence>MILKIALLFAGTILAFWISAICGGGASLILILTSLISLIAIKTMCLQRLKLNNLKLENVKVQSHFDSCYIFLRRKDLIFGKIG</sequence>
<evidence type="ECO:0000313" key="3">
    <source>
        <dbReference type="EMBL" id="SHL68189.1"/>
    </source>
</evidence>
<feature type="transmembrane region" description="Helical" evidence="1">
    <location>
        <begin position="14"/>
        <end position="41"/>
    </location>
</feature>
<dbReference type="STRING" id="1423959.SAMN05444407_105277"/>
<protein>
    <submittedName>
        <fullName evidence="3">Uncharacterized protein</fullName>
    </submittedName>
</protein>
<dbReference type="EMBL" id="FRBM01000005">
    <property type="protein sequence ID" value="SHL68189.1"/>
    <property type="molecule type" value="Genomic_DNA"/>
</dbReference>
<dbReference type="EMBL" id="MAYF01000290">
    <property type="protein sequence ID" value="OCA78168.1"/>
    <property type="molecule type" value="Genomic_DNA"/>
</dbReference>
<dbReference type="Proteomes" id="UP000184069">
    <property type="component" value="Unassembled WGS sequence"/>
</dbReference>
<reference evidence="2 4" key="1">
    <citation type="submission" date="2016-07" db="EMBL/GenBank/DDBJ databases">
        <authorList>
            <person name="Jeong J.-J."/>
            <person name="Kim D.W."/>
            <person name="Sang M.K."/>
            <person name="Choi I.-G."/>
            <person name="Kim K.D."/>
        </authorList>
    </citation>
    <scope>NUCLEOTIDE SEQUENCE [LARGE SCALE GENOMIC DNA]</scope>
    <source>
        <strain evidence="2 4">C-26</strain>
    </source>
</reference>
<keyword evidence="1" id="KW-0472">Membrane</keyword>
<evidence type="ECO:0000313" key="2">
    <source>
        <dbReference type="EMBL" id="OCA78168.1"/>
    </source>
</evidence>
<keyword evidence="4" id="KW-1185">Reference proteome</keyword>
<reference evidence="3 5" key="2">
    <citation type="submission" date="2016-11" db="EMBL/GenBank/DDBJ databases">
        <authorList>
            <person name="Jaros S."/>
            <person name="Januszkiewicz K."/>
            <person name="Wedrychowicz H."/>
        </authorList>
    </citation>
    <scope>NUCLEOTIDE SEQUENCE [LARGE SCALE GENOMIC DNA]</scope>
    <source>
        <strain evidence="3 5">DSM 27621</strain>
    </source>
</reference>
<accession>A0A1M7CMV8</accession>
<name>A0A1M7CMV8_9FLAO</name>
<dbReference type="AlphaFoldDB" id="A0A1M7CMV8"/>
<proteinExistence type="predicted"/>
<organism evidence="3 5">
    <name type="scientific">Chryseobacterium contaminans</name>
    <dbReference type="NCBI Taxonomy" id="1423959"/>
    <lineage>
        <taxon>Bacteria</taxon>
        <taxon>Pseudomonadati</taxon>
        <taxon>Bacteroidota</taxon>
        <taxon>Flavobacteriia</taxon>
        <taxon>Flavobacteriales</taxon>
        <taxon>Weeksellaceae</taxon>
        <taxon>Chryseobacterium group</taxon>
        <taxon>Chryseobacterium</taxon>
    </lineage>
</organism>
<keyword evidence="1" id="KW-1133">Transmembrane helix</keyword>
<evidence type="ECO:0000313" key="4">
    <source>
        <dbReference type="Proteomes" id="UP000093508"/>
    </source>
</evidence>
<keyword evidence="1" id="KW-0812">Transmembrane</keyword>
<evidence type="ECO:0000256" key="1">
    <source>
        <dbReference type="SAM" id="Phobius"/>
    </source>
</evidence>